<dbReference type="OrthoDB" id="20774at2759"/>
<dbReference type="Pfam" id="PF10433">
    <property type="entry name" value="Beta-prop_RSE1_1st"/>
    <property type="match status" value="1"/>
</dbReference>
<dbReference type="Gene3D" id="2.130.10.10">
    <property type="entry name" value="YVTN repeat-like/Quinoprotein amine dehydrogenase"/>
    <property type="match status" value="1"/>
</dbReference>
<sequence length="320" mass="35969">MSLQSMVRLPNGELVSRNMDIHQILAANREQAPKETAPKKIPQEEIPVFGLLSRTVIRSPMINYIFPARIRHKDKNDVLFIGEDFIHIKEILPDGHLQHIFTKSDFGSRIRAAKVFGKQITPVLDTPEPDIKMENDAEENLETEVPVSFPPQVLILSLESKKLLFLFADQEASGKLNFVQSSLPLPSQRSFPEEPGKNIAVDPKSRAIAVSACENSVIVFVAKPLKDFWPKGGHLTGEWEPPIMRERPFQVKGVILRMEFLYPGPGDDDQVILLIIHAKAGRISFACFDWTHSRGLADAQNTCNKPTFERGMSPSHLSSY</sequence>
<evidence type="ECO:0000313" key="2">
    <source>
        <dbReference type="EMBL" id="KAF2837311.1"/>
    </source>
</evidence>
<dbReference type="Proteomes" id="UP000799429">
    <property type="component" value="Unassembled WGS sequence"/>
</dbReference>
<dbReference type="AlphaFoldDB" id="A0A9P4VLA9"/>
<protein>
    <recommendedName>
        <fullName evidence="1">RSE1/DDB1/CPSF1 first beta-propeller domain-containing protein</fullName>
    </recommendedName>
</protein>
<gene>
    <name evidence="2" type="ORF">M501DRAFT_938234</name>
</gene>
<organism evidence="2 3">
    <name type="scientific">Patellaria atrata CBS 101060</name>
    <dbReference type="NCBI Taxonomy" id="1346257"/>
    <lineage>
        <taxon>Eukaryota</taxon>
        <taxon>Fungi</taxon>
        <taxon>Dikarya</taxon>
        <taxon>Ascomycota</taxon>
        <taxon>Pezizomycotina</taxon>
        <taxon>Dothideomycetes</taxon>
        <taxon>Dothideomycetes incertae sedis</taxon>
        <taxon>Patellariales</taxon>
        <taxon>Patellariaceae</taxon>
        <taxon>Patellaria</taxon>
    </lineage>
</organism>
<evidence type="ECO:0000313" key="3">
    <source>
        <dbReference type="Proteomes" id="UP000799429"/>
    </source>
</evidence>
<name>A0A9P4VLA9_9PEZI</name>
<proteinExistence type="predicted"/>
<dbReference type="InterPro" id="IPR018846">
    <property type="entry name" value="Beta-prop_RSE1/DDB1/CPSF1_1st"/>
</dbReference>
<dbReference type="EMBL" id="MU006100">
    <property type="protein sequence ID" value="KAF2837311.1"/>
    <property type="molecule type" value="Genomic_DNA"/>
</dbReference>
<dbReference type="InterPro" id="IPR015943">
    <property type="entry name" value="WD40/YVTN_repeat-like_dom_sf"/>
</dbReference>
<evidence type="ECO:0000259" key="1">
    <source>
        <dbReference type="Pfam" id="PF10433"/>
    </source>
</evidence>
<accession>A0A9P4VLA9</accession>
<reference evidence="2" key="1">
    <citation type="journal article" date="2020" name="Stud. Mycol.">
        <title>101 Dothideomycetes genomes: a test case for predicting lifestyles and emergence of pathogens.</title>
        <authorList>
            <person name="Haridas S."/>
            <person name="Albert R."/>
            <person name="Binder M."/>
            <person name="Bloem J."/>
            <person name="Labutti K."/>
            <person name="Salamov A."/>
            <person name="Andreopoulos B."/>
            <person name="Baker S."/>
            <person name="Barry K."/>
            <person name="Bills G."/>
            <person name="Bluhm B."/>
            <person name="Cannon C."/>
            <person name="Castanera R."/>
            <person name="Culley D."/>
            <person name="Daum C."/>
            <person name="Ezra D."/>
            <person name="Gonzalez J."/>
            <person name="Henrissat B."/>
            <person name="Kuo A."/>
            <person name="Liang C."/>
            <person name="Lipzen A."/>
            <person name="Lutzoni F."/>
            <person name="Magnuson J."/>
            <person name="Mondo S."/>
            <person name="Nolan M."/>
            <person name="Ohm R."/>
            <person name="Pangilinan J."/>
            <person name="Park H.-J."/>
            <person name="Ramirez L."/>
            <person name="Alfaro M."/>
            <person name="Sun H."/>
            <person name="Tritt A."/>
            <person name="Yoshinaga Y."/>
            <person name="Zwiers L.-H."/>
            <person name="Turgeon B."/>
            <person name="Goodwin S."/>
            <person name="Spatafora J."/>
            <person name="Crous P."/>
            <person name="Grigoriev I."/>
        </authorList>
    </citation>
    <scope>NUCLEOTIDE SEQUENCE</scope>
    <source>
        <strain evidence="2">CBS 101060</strain>
    </source>
</reference>
<feature type="domain" description="RSE1/DDB1/CPSF1 first beta-propeller" evidence="1">
    <location>
        <begin position="62"/>
        <end position="292"/>
    </location>
</feature>
<keyword evidence="3" id="KW-1185">Reference proteome</keyword>
<comment type="caution">
    <text evidence="2">The sequence shown here is derived from an EMBL/GenBank/DDBJ whole genome shotgun (WGS) entry which is preliminary data.</text>
</comment>